<organism evidence="1 2">
    <name type="scientific">Legionella cherrii</name>
    <dbReference type="NCBI Taxonomy" id="28084"/>
    <lineage>
        <taxon>Bacteria</taxon>
        <taxon>Pseudomonadati</taxon>
        <taxon>Pseudomonadota</taxon>
        <taxon>Gammaproteobacteria</taxon>
        <taxon>Legionellales</taxon>
        <taxon>Legionellaceae</taxon>
        <taxon>Legionella</taxon>
    </lineage>
</organism>
<sequence length="600" mass="67525">MKISVGQALLMLLAKYHDDKDKFNELKHLYLAGAKNEDTRSAIDLYLKDSALAGFQISKSPEDINNDSSRRYFETHLAYETLSSQLGQFTLDEMSQHLEAIKGTAYSSYAGLYEEVLRGEYAPSDDTEHEYADYLTKLRNKEIFGQFSDEQRQKIIEIVSSAFVAMIIASQGPHLLPLDIYHEDIYLDRGKVAKENQSTTKKTARGVLQNTTTTSALGILQNRDPVPIDDPARMAKTQEFLKPSDQSSYDTNAQWVQDNFSRLVHPFSNSISGTMLCQLRALAKIKELKKLADSMDVLAKPNDGGEQSKPLDEATKKNQIDLIISIMDSGKVTNEVLEQAAELIKEGKISPEVIKHIQKATDETLLASKEKLGSFLKLYVSALLFNSGGHSLHEFVAPIGLPKTQQEFAHIDGFDTLDLEELFLNTNQDAFDKALDKAIAYNEQMLKKTAVLDELKGLKKAFDKESIPDLINSSKLSPDLKENLLEVAQKDVHHAADCFRLVEKLQQIIAINDARVQSEYFSFFRQGAQRQVVLNKNLNNAITELSKGDWQQTKATIEATLQELKNYNSGHKPELISLQRFYDLMEDQVVTEKQMQVGKS</sequence>
<reference evidence="1 2" key="1">
    <citation type="submission" date="2018-12" db="EMBL/GenBank/DDBJ databases">
        <authorList>
            <consortium name="Pathogen Informatics"/>
        </authorList>
    </citation>
    <scope>NUCLEOTIDE SEQUENCE [LARGE SCALE GENOMIC DNA]</scope>
    <source>
        <strain evidence="1 2">NCTC11976</strain>
    </source>
</reference>
<dbReference type="Proteomes" id="UP000277577">
    <property type="component" value="Chromosome"/>
</dbReference>
<evidence type="ECO:0000313" key="2">
    <source>
        <dbReference type="Proteomes" id="UP000277577"/>
    </source>
</evidence>
<dbReference type="RefSeq" id="WP_241972248.1">
    <property type="nucleotide sequence ID" value="NZ_LR134173.1"/>
</dbReference>
<evidence type="ECO:0000313" key="1">
    <source>
        <dbReference type="EMBL" id="VEB35035.1"/>
    </source>
</evidence>
<proteinExistence type="predicted"/>
<gene>
    <name evidence="1" type="ORF">NCTC11976_01151</name>
</gene>
<keyword evidence="2" id="KW-1185">Reference proteome</keyword>
<name>A0ABY6T452_9GAMM</name>
<dbReference type="EMBL" id="LR134173">
    <property type="protein sequence ID" value="VEB35035.1"/>
    <property type="molecule type" value="Genomic_DNA"/>
</dbReference>
<protein>
    <submittedName>
        <fullName evidence="1">Uncharacterized protein</fullName>
    </submittedName>
</protein>
<accession>A0ABY6T452</accession>